<dbReference type="Pfam" id="PF11391">
    <property type="entry name" value="DUF2798"/>
    <property type="match status" value="1"/>
</dbReference>
<protein>
    <submittedName>
        <fullName evidence="2">DUF2798 domain-containing protein</fullName>
    </submittedName>
</protein>
<accession>A0A3L9M2D5</accession>
<evidence type="ECO:0000313" key="2">
    <source>
        <dbReference type="EMBL" id="RLZ06673.1"/>
    </source>
</evidence>
<evidence type="ECO:0000313" key="3">
    <source>
        <dbReference type="Proteomes" id="UP000275348"/>
    </source>
</evidence>
<proteinExistence type="predicted"/>
<evidence type="ECO:0000256" key="1">
    <source>
        <dbReference type="SAM" id="Phobius"/>
    </source>
</evidence>
<name>A0A3L9M2D5_9FLAO</name>
<reference evidence="2 3" key="1">
    <citation type="submission" date="2018-10" db="EMBL/GenBank/DDBJ databases">
        <authorList>
            <person name="Chen X."/>
        </authorList>
    </citation>
    <scope>NUCLEOTIDE SEQUENCE [LARGE SCALE GENOMIC DNA]</scope>
    <source>
        <strain evidence="2 3">YIM 102668</strain>
    </source>
</reference>
<dbReference type="RefSeq" id="WP_121935597.1">
    <property type="nucleotide sequence ID" value="NZ_RDOJ01000023.1"/>
</dbReference>
<dbReference type="InterPro" id="IPR021529">
    <property type="entry name" value="DUF2798"/>
</dbReference>
<feature type="transmembrane region" description="Helical" evidence="1">
    <location>
        <begin position="47"/>
        <end position="63"/>
    </location>
</feature>
<keyword evidence="3" id="KW-1185">Reference proteome</keyword>
<comment type="caution">
    <text evidence="2">The sequence shown here is derived from an EMBL/GenBank/DDBJ whole genome shotgun (WGS) entry which is preliminary data.</text>
</comment>
<dbReference type="EMBL" id="RDOJ01000023">
    <property type="protein sequence ID" value="RLZ06673.1"/>
    <property type="molecule type" value="Genomic_DNA"/>
</dbReference>
<dbReference type="Proteomes" id="UP000275348">
    <property type="component" value="Unassembled WGS sequence"/>
</dbReference>
<dbReference type="AlphaFoldDB" id="A0A3L9M2D5"/>
<sequence>MKKKHIKFLSLLFIVFPMSIVMALVGVFRNFGFTENWYLLFLKSRTIMFPVAYCSALLFSPLAKKLTEMCENKNYK</sequence>
<gene>
    <name evidence="2" type="ORF">EAH69_12755</name>
</gene>
<keyword evidence="1" id="KW-1133">Transmembrane helix</keyword>
<dbReference type="OrthoDB" id="711736at2"/>
<keyword evidence="1" id="KW-0472">Membrane</keyword>
<organism evidence="2 3">
    <name type="scientific">Faecalibacter macacae</name>
    <dbReference type="NCBI Taxonomy" id="1859289"/>
    <lineage>
        <taxon>Bacteria</taxon>
        <taxon>Pseudomonadati</taxon>
        <taxon>Bacteroidota</taxon>
        <taxon>Flavobacteriia</taxon>
        <taxon>Flavobacteriales</taxon>
        <taxon>Weeksellaceae</taxon>
        <taxon>Faecalibacter</taxon>
    </lineage>
</organism>
<keyword evidence="1" id="KW-0812">Transmembrane</keyword>